<comment type="caution">
    <text evidence="2">The sequence shown here is derived from an EMBL/GenBank/DDBJ whole genome shotgun (WGS) entry which is preliminary data.</text>
</comment>
<accession>G2G6E9</accession>
<protein>
    <submittedName>
        <fullName evidence="2">Uncharacterized protein</fullName>
    </submittedName>
</protein>
<evidence type="ECO:0000256" key="1">
    <source>
        <dbReference type="SAM" id="MobiDB-lite"/>
    </source>
</evidence>
<sequence>MGPREWADHTTALGSTENAQALLIPGIANEPDS</sequence>
<proteinExistence type="predicted"/>
<reference evidence="2 3" key="1">
    <citation type="submission" date="2011-08" db="EMBL/GenBank/DDBJ databases">
        <authorList>
            <person name="Lin Y."/>
            <person name="Hao X."/>
            <person name="Johnstone L."/>
            <person name="Miller S.J."/>
            <person name="Wei G."/>
            <person name="Rensing C."/>
        </authorList>
    </citation>
    <scope>NUCLEOTIDE SEQUENCE [LARGE SCALE GENOMIC DNA]</scope>
    <source>
        <strain evidence="2 3">K42</strain>
    </source>
</reference>
<feature type="region of interest" description="Disordered" evidence="1">
    <location>
        <begin position="1"/>
        <end position="33"/>
    </location>
</feature>
<evidence type="ECO:0000313" key="3">
    <source>
        <dbReference type="Proteomes" id="UP000004217"/>
    </source>
</evidence>
<dbReference type="AlphaFoldDB" id="G2G6E9"/>
<gene>
    <name evidence="2" type="ORF">SZN_05282</name>
</gene>
<keyword evidence="3" id="KW-1185">Reference proteome</keyword>
<dbReference type="EMBL" id="AGBF01000009">
    <property type="protein sequence ID" value="EGX60840.1"/>
    <property type="molecule type" value="Genomic_DNA"/>
</dbReference>
<organism evidence="2 3">
    <name type="scientific">Streptomyces zinciresistens K42</name>
    <dbReference type="NCBI Taxonomy" id="700597"/>
    <lineage>
        <taxon>Bacteria</taxon>
        <taxon>Bacillati</taxon>
        <taxon>Actinomycetota</taxon>
        <taxon>Actinomycetes</taxon>
        <taxon>Kitasatosporales</taxon>
        <taxon>Streptomycetaceae</taxon>
        <taxon>Streptomyces</taxon>
    </lineage>
</organism>
<name>G2G6E9_9ACTN</name>
<evidence type="ECO:0000313" key="2">
    <source>
        <dbReference type="EMBL" id="EGX60840.1"/>
    </source>
</evidence>
<dbReference type="Proteomes" id="UP000004217">
    <property type="component" value="Unassembled WGS sequence"/>
</dbReference>